<dbReference type="EMBL" id="AMGX01000001">
    <property type="protein sequence ID" value="EXJ76183.1"/>
    <property type="molecule type" value="Genomic_DNA"/>
</dbReference>
<keyword evidence="2" id="KW-1185">Reference proteome</keyword>
<feature type="non-terminal residue" evidence="1">
    <location>
        <position position="1"/>
    </location>
</feature>
<comment type="caution">
    <text evidence="1">The sequence shown here is derived from an EMBL/GenBank/DDBJ whole genome shotgun (WGS) entry which is preliminary data.</text>
</comment>
<dbReference type="Proteomes" id="UP000019471">
    <property type="component" value="Unassembled WGS sequence"/>
</dbReference>
<dbReference type="STRING" id="1182543.W9X7G7"/>
<protein>
    <recommendedName>
        <fullName evidence="3">Heterokaryon incompatibility domain-containing protein</fullName>
    </recommendedName>
</protein>
<reference evidence="1 2" key="1">
    <citation type="submission" date="2013-03" db="EMBL/GenBank/DDBJ databases">
        <title>The Genome Sequence of Cladophialophora psammophila CBS 110553.</title>
        <authorList>
            <consortium name="The Broad Institute Genomics Platform"/>
            <person name="Cuomo C."/>
            <person name="de Hoog S."/>
            <person name="Gorbushina A."/>
            <person name="Walker B."/>
            <person name="Young S.K."/>
            <person name="Zeng Q."/>
            <person name="Gargeya S."/>
            <person name="Fitzgerald M."/>
            <person name="Haas B."/>
            <person name="Abouelleil A."/>
            <person name="Allen A.W."/>
            <person name="Alvarado L."/>
            <person name="Arachchi H.M."/>
            <person name="Berlin A.M."/>
            <person name="Chapman S.B."/>
            <person name="Gainer-Dewar J."/>
            <person name="Goldberg J."/>
            <person name="Griggs A."/>
            <person name="Gujja S."/>
            <person name="Hansen M."/>
            <person name="Howarth C."/>
            <person name="Imamovic A."/>
            <person name="Ireland A."/>
            <person name="Larimer J."/>
            <person name="McCowan C."/>
            <person name="Murphy C."/>
            <person name="Pearson M."/>
            <person name="Poon T.W."/>
            <person name="Priest M."/>
            <person name="Roberts A."/>
            <person name="Saif S."/>
            <person name="Shea T."/>
            <person name="Sisk P."/>
            <person name="Sykes S."/>
            <person name="Wortman J."/>
            <person name="Nusbaum C."/>
            <person name="Birren B."/>
        </authorList>
    </citation>
    <scope>NUCLEOTIDE SEQUENCE [LARGE SCALE GENOMIC DNA]</scope>
    <source>
        <strain evidence="1 2">CBS 110553</strain>
    </source>
</reference>
<name>W9X7G7_9EURO</name>
<dbReference type="AlphaFoldDB" id="W9X7G7"/>
<dbReference type="GeneID" id="19185427"/>
<evidence type="ECO:0008006" key="3">
    <source>
        <dbReference type="Google" id="ProtNLM"/>
    </source>
</evidence>
<evidence type="ECO:0000313" key="1">
    <source>
        <dbReference type="EMBL" id="EXJ76183.1"/>
    </source>
</evidence>
<dbReference type="PANTHER" id="PTHR10622:SF12">
    <property type="entry name" value="HET DOMAIN-CONTAINING PROTEIN"/>
    <property type="match status" value="1"/>
</dbReference>
<sequence>WIWIDSCCIDNSDFLEPAEAINSVYRWYECIVCLGDLDKFGPCRWFQRGWTLQELIAPSRVLFYRNSPAGRKLYDPHWKSSFLRQHVPVEIKRHLHRIPGCQKMTWAANRKTPKVEDRVYSLIGIF</sequence>
<proteinExistence type="predicted"/>
<accession>W9X7G7</accession>
<dbReference type="OrthoDB" id="674604at2759"/>
<dbReference type="PANTHER" id="PTHR10622">
    <property type="entry name" value="HET DOMAIN-CONTAINING PROTEIN"/>
    <property type="match status" value="1"/>
</dbReference>
<organism evidence="1 2">
    <name type="scientific">Cladophialophora psammophila CBS 110553</name>
    <dbReference type="NCBI Taxonomy" id="1182543"/>
    <lineage>
        <taxon>Eukaryota</taxon>
        <taxon>Fungi</taxon>
        <taxon>Dikarya</taxon>
        <taxon>Ascomycota</taxon>
        <taxon>Pezizomycotina</taxon>
        <taxon>Eurotiomycetes</taxon>
        <taxon>Chaetothyriomycetidae</taxon>
        <taxon>Chaetothyriales</taxon>
        <taxon>Herpotrichiellaceae</taxon>
        <taxon>Cladophialophora</taxon>
    </lineage>
</organism>
<dbReference type="HOGENOM" id="CLU_000288_138_5_1"/>
<dbReference type="RefSeq" id="XP_007739500.1">
    <property type="nucleotide sequence ID" value="XM_007741310.1"/>
</dbReference>
<gene>
    <name evidence="1" type="ORF">A1O5_00691</name>
</gene>
<evidence type="ECO:0000313" key="2">
    <source>
        <dbReference type="Proteomes" id="UP000019471"/>
    </source>
</evidence>